<evidence type="ECO:0000313" key="3">
    <source>
        <dbReference type="Proteomes" id="UP000538931"/>
    </source>
</evidence>
<evidence type="ECO:0000313" key="2">
    <source>
        <dbReference type="EMBL" id="MBA4501474.1"/>
    </source>
</evidence>
<protein>
    <submittedName>
        <fullName evidence="2">Conjugal transfer protein TrbL</fullName>
    </submittedName>
</protein>
<sequence>MTGMTTTRRATDDASPAFDSDSLGGVGTGWMNQTGGFDGLSSEDQEEARQAHAEWQERDPEKHTFDVEDYVSYAQERQQERNEEVASFVKKGRMA</sequence>
<reference evidence="2 3" key="1">
    <citation type="submission" date="2020-07" db="EMBL/GenBank/DDBJ databases">
        <title>Bacterium isolated from marien macroalgae.</title>
        <authorList>
            <person name="Zhu K."/>
            <person name="Lu D."/>
            <person name="Du Z."/>
        </authorList>
    </citation>
    <scope>NUCLEOTIDE SEQUENCE [LARGE SCALE GENOMIC DNA]</scope>
    <source>
        <strain evidence="2 3">3-1745</strain>
    </source>
</reference>
<gene>
    <name evidence="2" type="ORF">H1S06_03715</name>
</gene>
<feature type="compositionally biased region" description="Basic and acidic residues" evidence="1">
    <location>
        <begin position="47"/>
        <end position="64"/>
    </location>
</feature>
<organism evidence="2 3">
    <name type="scientific">Marinobacterium marinum</name>
    <dbReference type="NCBI Taxonomy" id="2756129"/>
    <lineage>
        <taxon>Bacteria</taxon>
        <taxon>Pseudomonadati</taxon>
        <taxon>Pseudomonadota</taxon>
        <taxon>Gammaproteobacteria</taxon>
        <taxon>Oceanospirillales</taxon>
        <taxon>Oceanospirillaceae</taxon>
        <taxon>Marinobacterium</taxon>
    </lineage>
</organism>
<feature type="region of interest" description="Disordered" evidence="1">
    <location>
        <begin position="1"/>
        <end position="64"/>
    </location>
</feature>
<dbReference type="Proteomes" id="UP000538931">
    <property type="component" value="Unassembled WGS sequence"/>
</dbReference>
<proteinExistence type="predicted"/>
<name>A0A7W1WWE5_9GAMM</name>
<evidence type="ECO:0000256" key="1">
    <source>
        <dbReference type="SAM" id="MobiDB-lite"/>
    </source>
</evidence>
<comment type="caution">
    <text evidence="2">The sequence shown here is derived from an EMBL/GenBank/DDBJ whole genome shotgun (WGS) entry which is preliminary data.</text>
</comment>
<accession>A0A7W1WWE5</accession>
<dbReference type="EMBL" id="JACEMT010000035">
    <property type="protein sequence ID" value="MBA4501474.1"/>
    <property type="molecule type" value="Genomic_DNA"/>
</dbReference>
<keyword evidence="3" id="KW-1185">Reference proteome</keyword>
<dbReference type="AlphaFoldDB" id="A0A7W1WWE5"/>